<protein>
    <submittedName>
        <fullName evidence="3">Xanthan lyase</fullName>
    </submittedName>
</protein>
<dbReference type="Proteomes" id="UP000823750">
    <property type="component" value="Unassembled WGS sequence"/>
</dbReference>
<sequence length="1044" mass="116124">MKSMHTLFQAILPVITAACISIFCTQAANPKKSRIVMDFEPVCDTLDSLIRCRTSVKGELELNAVMKRGKFLDFYFTRSLGDWPWTEADARWFRSELKALFPEEYRDRQPGSIYSNRVNLDRLTMPDVGYNGKPQTGRLTKAGHRPCSSPLVKDIRKPSFRNGLENMHIALWHSHGRYYEQSMERWEWQRPCLFQTAEDIFTQGFVLPYLVPMLENAGAYVLLPRERDTGCHEIIVDNDPSFERTGEENPRTGGVYSESGVWTDAGTGFADTARIYYGTENPFTAGTARMAACTQFEKKGKSVAVWRPEINEKGEYAVYVSYRTLPDSSPAARYTVRHLGGESTFMVNQTMGGGTWIYLGTFMFDKGNEGCVMLDNISPVKGKTVTADAVKFGGGMGNIARRPAADSTAEATVSGLPRFVEGARYWMQWAGADTSVYSQNGEANDYMDDFMSRGAWVGWLSGGSDVNPDAEGKGIPVDLSFGLHSDAGTTPNDSTVGTLAIYTLRSEKGQRLPDGEDRMTCREYAHIVQSQTVRDIRAQYDTIWNRRSLWDRSYSESRTPPVPAMLLELLSHQNFADMRYGLDPAFRFTASRAIYKGILKYLANRYGRQYAVQPLPVNSFAAVFSAKPVKDSRYAGKTAIELSWKATADTLEPTAAPDGFILYTRIDSADFDNGVPLKKTVADRTGTFRHTVYIDPGHIYSFKITAVNSGGESFPSEILSAGLPQGVYRQGEGPETCAPVLIVNNFYRVSAPVSFDTPRYAGFDNRIDSGVPYIKDFSFSGEMYQYRREMPWTDDDNPGFGASDSDYAGKVIAGNTFDYPYQHGISILRAGHPFCSASADAFQTDTLIRDRFRHADLICGKQVTTKTGNGSYPDRYRIFTSGMQDAVRDFCSNGGNILVSGAYIGTDIWDRVYETECDSTFRAESIKFAENVLGYRWITGFGSKEGKVKASGDFTAAPEEGALEFSYNTDYSSSCYRVENPDGIAPATPSGKTILKYTDSGISAGICNDTGRYRTVIIGFPFETIAEKEAADKIISSTLKFFEQ</sequence>
<dbReference type="InterPro" id="IPR003961">
    <property type="entry name" value="FN3_dom"/>
</dbReference>
<dbReference type="Gene3D" id="3.40.630.40">
    <property type="entry name" value="Zn-dependent exopeptidases"/>
    <property type="match status" value="1"/>
</dbReference>
<gene>
    <name evidence="3" type="ORF">IAB78_03535</name>
</gene>
<dbReference type="CDD" id="cd00063">
    <property type="entry name" value="FN3"/>
    <property type="match status" value="1"/>
</dbReference>
<dbReference type="InterPro" id="IPR033803">
    <property type="entry name" value="CBD-like_Golvesin-Xly"/>
</dbReference>
<proteinExistence type="predicted"/>
<feature type="domain" description="Fibronectin type-III" evidence="2">
    <location>
        <begin position="625"/>
        <end position="726"/>
    </location>
</feature>
<evidence type="ECO:0000313" key="4">
    <source>
        <dbReference type="Proteomes" id="UP000823750"/>
    </source>
</evidence>
<dbReference type="PROSITE" id="PS51257">
    <property type="entry name" value="PROKAR_LIPOPROTEIN"/>
    <property type="match status" value="1"/>
</dbReference>
<dbReference type="SUPFAM" id="SSF49265">
    <property type="entry name" value="Fibronectin type III"/>
    <property type="match status" value="1"/>
</dbReference>
<organism evidence="3 4">
    <name type="scientific">Candidatus Cryptobacteroides excrementavium</name>
    <dbReference type="NCBI Taxonomy" id="2840759"/>
    <lineage>
        <taxon>Bacteria</taxon>
        <taxon>Pseudomonadati</taxon>
        <taxon>Bacteroidota</taxon>
        <taxon>Bacteroidia</taxon>
        <taxon>Bacteroidales</taxon>
        <taxon>Candidatus Cryptobacteroides</taxon>
    </lineage>
</organism>
<dbReference type="GO" id="GO:0016829">
    <property type="term" value="F:lyase activity"/>
    <property type="evidence" value="ECO:0007669"/>
    <property type="project" value="UniProtKB-KW"/>
</dbReference>
<keyword evidence="1" id="KW-0732">Signal</keyword>
<dbReference type="InterPro" id="IPR013783">
    <property type="entry name" value="Ig-like_fold"/>
</dbReference>
<evidence type="ECO:0000313" key="3">
    <source>
        <dbReference type="EMBL" id="MBO8485478.1"/>
    </source>
</evidence>
<evidence type="ECO:0000259" key="2">
    <source>
        <dbReference type="PROSITE" id="PS50853"/>
    </source>
</evidence>
<name>A0A9D9NRM7_9BACT</name>
<feature type="signal peptide" evidence="1">
    <location>
        <begin position="1"/>
        <end position="27"/>
    </location>
</feature>
<dbReference type="EMBL" id="JADILX010000063">
    <property type="protein sequence ID" value="MBO8485478.1"/>
    <property type="molecule type" value="Genomic_DNA"/>
</dbReference>
<accession>A0A9D9NRM7</accession>
<dbReference type="InterPro" id="IPR036116">
    <property type="entry name" value="FN3_sf"/>
</dbReference>
<feature type="chain" id="PRO_5038650825" evidence="1">
    <location>
        <begin position="28"/>
        <end position="1044"/>
    </location>
</feature>
<comment type="caution">
    <text evidence="3">The sequence shown here is derived from an EMBL/GenBank/DDBJ whole genome shotgun (WGS) entry which is preliminary data.</text>
</comment>
<evidence type="ECO:0000256" key="1">
    <source>
        <dbReference type="SAM" id="SignalP"/>
    </source>
</evidence>
<dbReference type="SUPFAM" id="SSF53187">
    <property type="entry name" value="Zn-dependent exopeptidases"/>
    <property type="match status" value="1"/>
</dbReference>
<dbReference type="AlphaFoldDB" id="A0A9D9NRM7"/>
<dbReference type="Gene3D" id="2.60.40.10">
    <property type="entry name" value="Immunoglobulins"/>
    <property type="match status" value="1"/>
</dbReference>
<dbReference type="PROSITE" id="PS50853">
    <property type="entry name" value="FN3"/>
    <property type="match status" value="1"/>
</dbReference>
<reference evidence="3" key="2">
    <citation type="journal article" date="2021" name="PeerJ">
        <title>Extensive microbial diversity within the chicken gut microbiome revealed by metagenomics and culture.</title>
        <authorList>
            <person name="Gilroy R."/>
            <person name="Ravi A."/>
            <person name="Getino M."/>
            <person name="Pursley I."/>
            <person name="Horton D.L."/>
            <person name="Alikhan N.F."/>
            <person name="Baker D."/>
            <person name="Gharbi K."/>
            <person name="Hall N."/>
            <person name="Watson M."/>
            <person name="Adriaenssens E.M."/>
            <person name="Foster-Nyarko E."/>
            <person name="Jarju S."/>
            <person name="Secka A."/>
            <person name="Antonio M."/>
            <person name="Oren A."/>
            <person name="Chaudhuri R.R."/>
            <person name="La Ragione R."/>
            <person name="Hildebrand F."/>
            <person name="Pallen M.J."/>
        </authorList>
    </citation>
    <scope>NUCLEOTIDE SEQUENCE</scope>
    <source>
        <strain evidence="3">B2-16538</strain>
    </source>
</reference>
<keyword evidence="3" id="KW-0456">Lyase</keyword>
<reference evidence="3" key="1">
    <citation type="submission" date="2020-10" db="EMBL/GenBank/DDBJ databases">
        <authorList>
            <person name="Gilroy R."/>
        </authorList>
    </citation>
    <scope>NUCLEOTIDE SEQUENCE</scope>
    <source>
        <strain evidence="3">B2-16538</strain>
    </source>
</reference>
<dbReference type="Pfam" id="PF25275">
    <property type="entry name" value="Golvesin_C"/>
    <property type="match status" value="1"/>
</dbReference>